<name>F4QKM3_9CAUL</name>
<proteinExistence type="predicted"/>
<protein>
    <recommendedName>
        <fullName evidence="4">Tetratricopeptide repeat family protein</fullName>
    </recommendedName>
</protein>
<feature type="signal peptide" evidence="1">
    <location>
        <begin position="1"/>
        <end position="32"/>
    </location>
</feature>
<feature type="chain" id="PRO_5003314200" description="Tetratricopeptide repeat family protein" evidence="1">
    <location>
        <begin position="33"/>
        <end position="505"/>
    </location>
</feature>
<dbReference type="AlphaFoldDB" id="F4QKM3"/>
<gene>
    <name evidence="2" type="ORF">ABI_17650</name>
</gene>
<sequence>MKTGRKVRWYKGLGIGGMAVAMALGAAAPAFSAADAPETSPGTAIAIMQAAAALQGEDCVSARAPLNLLWNDPYLDQADPNMAAQMRAALIVCTAQTDGMKAAIALSASNIKRTNATVAAYDLHVFLLMVDGQVLAAGTSLNEGLERFPTTAPALTDMTVLGLLVQLSAVDGEASFGLLNRLQDVRWQAHNPAMRPLIGFLRVEGLRKAIAVGDDARARLYRQDIAQDSLVYVIAQGDGELSDPSVPPIDVRPVIVREIEANASRVAGNPAELMGLRYLIMLERANDQSALALTQLDGILNLVDQYGLQNFQSVESYPGLLTDKGSLLADLGRYVDADKAFKDGAAKLTPEYAIDHNLIFMNYLTDSGREKDALNLAATLVPEAMEQDDRYQLVATRACAYAYAGDEPAYAQAVEALATQPLLRVKPALCAGDSEGAAKALIAAINDPDSRLSVIMFMQNGLPALPFGERDKGFIAAMQAVKTRSDVVAAAQAARINIRTWPLRF</sequence>
<accession>F4QKM3</accession>
<dbReference type="HOGENOM" id="CLU_539318_0_0_5"/>
<evidence type="ECO:0000313" key="3">
    <source>
        <dbReference type="Proteomes" id="UP000006512"/>
    </source>
</evidence>
<organism evidence="2 3">
    <name type="scientific">Asticcacaulis biprosthecium C19</name>
    <dbReference type="NCBI Taxonomy" id="715226"/>
    <lineage>
        <taxon>Bacteria</taxon>
        <taxon>Pseudomonadati</taxon>
        <taxon>Pseudomonadota</taxon>
        <taxon>Alphaproteobacteria</taxon>
        <taxon>Caulobacterales</taxon>
        <taxon>Caulobacteraceae</taxon>
        <taxon>Asticcacaulis</taxon>
    </lineage>
</organism>
<reference evidence="3" key="1">
    <citation type="submission" date="2011-03" db="EMBL/GenBank/DDBJ databases">
        <title>Draft genome sequence of Brevundimonas diminuta.</title>
        <authorList>
            <person name="Brown P.J.B."/>
            <person name="Buechlein A."/>
            <person name="Hemmerich C."/>
            <person name="Brun Y.V."/>
        </authorList>
    </citation>
    <scope>NUCLEOTIDE SEQUENCE [LARGE SCALE GENOMIC DNA]</scope>
    <source>
        <strain evidence="3">C19</strain>
    </source>
</reference>
<dbReference type="Proteomes" id="UP000006512">
    <property type="component" value="Unassembled WGS sequence"/>
</dbReference>
<dbReference type="EMBL" id="GL883077">
    <property type="protein sequence ID" value="EGF93325.1"/>
    <property type="molecule type" value="Genomic_DNA"/>
</dbReference>
<keyword evidence="1" id="KW-0732">Signal</keyword>
<evidence type="ECO:0008006" key="4">
    <source>
        <dbReference type="Google" id="ProtNLM"/>
    </source>
</evidence>
<keyword evidence="3" id="KW-1185">Reference proteome</keyword>
<dbReference type="OrthoDB" id="7169700at2"/>
<evidence type="ECO:0000313" key="2">
    <source>
        <dbReference type="EMBL" id="EGF93325.1"/>
    </source>
</evidence>
<dbReference type="RefSeq" id="WP_006272521.1">
    <property type="nucleotide sequence ID" value="NZ_GL883077.1"/>
</dbReference>
<evidence type="ECO:0000256" key="1">
    <source>
        <dbReference type="SAM" id="SignalP"/>
    </source>
</evidence>